<evidence type="ECO:0000313" key="7">
    <source>
        <dbReference type="EMBL" id="KAF6227954.1"/>
    </source>
</evidence>
<keyword evidence="8" id="KW-1185">Reference proteome</keyword>
<sequence>MAHENRIHQLEDIANRSPQHEGKWDALAAGEMSVSSSHSGTTYLVPVPVTLKAQLGSPTALAIGAFSTTLTTLALALMEFRGLTITNVFIGNFFFVAGIGMVISAQWELVLGNTYAYTVLSAFGFFYGGFGAIITPLFGVQAAYGTDTAGYNNALGFFVLMQMAFTLVAASYFATADGHAGTALGLKKTAGAFAFLSGLLGYYTVANLMCQEAMFLSFPMGDTSRFFSAKKTQD</sequence>
<feature type="transmembrane region" description="Helical" evidence="6">
    <location>
        <begin position="192"/>
        <end position="210"/>
    </location>
</feature>
<dbReference type="Proteomes" id="UP000593566">
    <property type="component" value="Unassembled WGS sequence"/>
</dbReference>
<dbReference type="PANTHER" id="PTHR31123:SF7">
    <property type="entry name" value="MARVEL DOMAIN-CONTAINING PROTEIN"/>
    <property type="match status" value="1"/>
</dbReference>
<evidence type="ECO:0000256" key="4">
    <source>
        <dbReference type="ARBA" id="ARBA00022989"/>
    </source>
</evidence>
<feature type="transmembrane region" description="Helical" evidence="6">
    <location>
        <begin position="89"/>
        <end position="109"/>
    </location>
</feature>
<evidence type="ECO:0000256" key="6">
    <source>
        <dbReference type="SAM" id="Phobius"/>
    </source>
</evidence>
<feature type="transmembrane region" description="Helical" evidence="6">
    <location>
        <begin position="150"/>
        <end position="172"/>
    </location>
</feature>
<dbReference type="GO" id="GO:0005886">
    <property type="term" value="C:plasma membrane"/>
    <property type="evidence" value="ECO:0007669"/>
    <property type="project" value="TreeGrafter"/>
</dbReference>
<evidence type="ECO:0000256" key="2">
    <source>
        <dbReference type="ARBA" id="ARBA00005587"/>
    </source>
</evidence>
<evidence type="ECO:0000313" key="8">
    <source>
        <dbReference type="Proteomes" id="UP000593566"/>
    </source>
</evidence>
<gene>
    <name evidence="7" type="ORF">HO133_007682</name>
</gene>
<evidence type="ECO:0000256" key="3">
    <source>
        <dbReference type="ARBA" id="ARBA00022692"/>
    </source>
</evidence>
<comment type="similarity">
    <text evidence="2">Belongs to the acetate uptake transporter (AceTr) (TC 2.A.96) family.</text>
</comment>
<feature type="transmembrane region" description="Helical" evidence="6">
    <location>
        <begin position="55"/>
        <end position="77"/>
    </location>
</feature>
<reference evidence="7 8" key="1">
    <citation type="journal article" date="2020" name="Genomics">
        <title>Complete, high-quality genomes from long-read metagenomic sequencing of two wolf lichen thalli reveals enigmatic genome architecture.</title>
        <authorList>
            <person name="McKenzie S.K."/>
            <person name="Walston R.F."/>
            <person name="Allen J.L."/>
        </authorList>
    </citation>
    <scope>NUCLEOTIDE SEQUENCE [LARGE SCALE GENOMIC DNA]</scope>
    <source>
        <strain evidence="7">WasteWater1</strain>
    </source>
</reference>
<dbReference type="GO" id="GO:0015123">
    <property type="term" value="F:acetate transmembrane transporter activity"/>
    <property type="evidence" value="ECO:0007669"/>
    <property type="project" value="TreeGrafter"/>
</dbReference>
<keyword evidence="3 6" id="KW-0812">Transmembrane</keyword>
<evidence type="ECO:0000256" key="5">
    <source>
        <dbReference type="ARBA" id="ARBA00023136"/>
    </source>
</evidence>
<dbReference type="EMBL" id="JACCJB010000004">
    <property type="protein sequence ID" value="KAF6227954.1"/>
    <property type="molecule type" value="Genomic_DNA"/>
</dbReference>
<organism evidence="7 8">
    <name type="scientific">Letharia lupina</name>
    <dbReference type="NCBI Taxonomy" id="560253"/>
    <lineage>
        <taxon>Eukaryota</taxon>
        <taxon>Fungi</taxon>
        <taxon>Dikarya</taxon>
        <taxon>Ascomycota</taxon>
        <taxon>Pezizomycotina</taxon>
        <taxon>Lecanoromycetes</taxon>
        <taxon>OSLEUM clade</taxon>
        <taxon>Lecanoromycetidae</taxon>
        <taxon>Lecanorales</taxon>
        <taxon>Lecanorineae</taxon>
        <taxon>Parmeliaceae</taxon>
        <taxon>Letharia</taxon>
    </lineage>
</organism>
<keyword evidence="5 6" id="KW-0472">Membrane</keyword>
<dbReference type="InterPro" id="IPR000791">
    <property type="entry name" value="Gpr1/Fun34/SatP-like"/>
</dbReference>
<dbReference type="Pfam" id="PF01184">
    <property type="entry name" value="Gpr1_Fun34_YaaH"/>
    <property type="match status" value="1"/>
</dbReference>
<keyword evidence="4 6" id="KW-1133">Transmembrane helix</keyword>
<dbReference type="GeneID" id="59336079"/>
<dbReference type="InterPro" id="IPR051633">
    <property type="entry name" value="AceTr"/>
</dbReference>
<feature type="transmembrane region" description="Helical" evidence="6">
    <location>
        <begin position="115"/>
        <end position="138"/>
    </location>
</feature>
<dbReference type="AlphaFoldDB" id="A0A8H6CQT1"/>
<proteinExistence type="inferred from homology"/>
<name>A0A8H6CQT1_9LECA</name>
<dbReference type="PANTHER" id="PTHR31123">
    <property type="entry name" value="ACCUMULATION OF DYADS PROTEIN 2-RELATED"/>
    <property type="match status" value="1"/>
</dbReference>
<comment type="caution">
    <text evidence="7">The sequence shown here is derived from an EMBL/GenBank/DDBJ whole genome shotgun (WGS) entry which is preliminary data.</text>
</comment>
<comment type="subcellular location">
    <subcellularLocation>
        <location evidence="1">Membrane</location>
        <topology evidence="1">Multi-pass membrane protein</topology>
    </subcellularLocation>
</comment>
<accession>A0A8H6CQT1</accession>
<protein>
    <submittedName>
        <fullName evidence="7">Uncharacterized protein</fullName>
    </submittedName>
</protein>
<dbReference type="RefSeq" id="XP_037155888.1">
    <property type="nucleotide sequence ID" value="XM_037298552.1"/>
</dbReference>
<evidence type="ECO:0000256" key="1">
    <source>
        <dbReference type="ARBA" id="ARBA00004141"/>
    </source>
</evidence>